<sequence length="237" mass="26804">MNTTPKLKLDFTPQLPTPASTTPEQESGITSLHAAIPELVKELDTATDEERRIVAGWASQPVIVRQFLRATTWDVAAAKKRLVATMYCFLYPATKTRRRTIDKSDSMLERCIKLMPEGVEKVAVIIDYENLFLFNATPLLGVAVMVNASWYFSGFFKSILGPSDKIETAVYESKPQRICHNKRHWLQQIREGSDGRMNGGWTNILDISNADQLPIEFGGSYPFTYKHDVFWAEINAI</sequence>
<keyword evidence="3" id="KW-1185">Reference proteome</keyword>
<dbReference type="PANTHER" id="PTHR45824:SF29">
    <property type="entry name" value="GH16843P"/>
    <property type="match status" value="1"/>
</dbReference>
<gene>
    <name evidence="2" type="ORF">CcCBS67573_g07225</name>
</gene>
<dbReference type="InterPro" id="IPR036865">
    <property type="entry name" value="CRAL-TRIO_dom_sf"/>
</dbReference>
<evidence type="ECO:0000313" key="2">
    <source>
        <dbReference type="EMBL" id="TPX68293.1"/>
    </source>
</evidence>
<dbReference type="PANTHER" id="PTHR45824">
    <property type="entry name" value="GH16843P"/>
    <property type="match status" value="1"/>
</dbReference>
<dbReference type="EMBL" id="QEAP01000361">
    <property type="protein sequence ID" value="TPX68293.1"/>
    <property type="molecule type" value="Genomic_DNA"/>
</dbReference>
<evidence type="ECO:0008006" key="4">
    <source>
        <dbReference type="Google" id="ProtNLM"/>
    </source>
</evidence>
<protein>
    <recommendedName>
        <fullName evidence="4">CRAL-TRIO domain-containing protein</fullName>
    </recommendedName>
</protein>
<dbReference type="GO" id="GO:0008526">
    <property type="term" value="F:phosphatidylinositol transfer activity"/>
    <property type="evidence" value="ECO:0007669"/>
    <property type="project" value="TreeGrafter"/>
</dbReference>
<proteinExistence type="predicted"/>
<evidence type="ECO:0000256" key="1">
    <source>
        <dbReference type="SAM" id="MobiDB-lite"/>
    </source>
</evidence>
<dbReference type="OrthoDB" id="75724at2759"/>
<reference evidence="2 3" key="1">
    <citation type="journal article" date="2019" name="Sci. Rep.">
        <title>Comparative genomics of chytrid fungi reveal insights into the obligate biotrophic and pathogenic lifestyle of Synchytrium endobioticum.</title>
        <authorList>
            <person name="van de Vossenberg B.T.L.H."/>
            <person name="Warris S."/>
            <person name="Nguyen H.D.T."/>
            <person name="van Gent-Pelzer M.P.E."/>
            <person name="Joly D.L."/>
            <person name="van de Geest H.C."/>
            <person name="Bonants P.J.M."/>
            <person name="Smith D.S."/>
            <person name="Levesque C.A."/>
            <person name="van der Lee T.A.J."/>
        </authorList>
    </citation>
    <scope>NUCLEOTIDE SEQUENCE [LARGE SCALE GENOMIC DNA]</scope>
    <source>
        <strain evidence="2 3">CBS 675.73</strain>
    </source>
</reference>
<dbReference type="InterPro" id="IPR052578">
    <property type="entry name" value="PI_Transfer_CRAL-TRIO"/>
</dbReference>
<evidence type="ECO:0000313" key="3">
    <source>
        <dbReference type="Proteomes" id="UP000320333"/>
    </source>
</evidence>
<feature type="compositionally biased region" description="Polar residues" evidence="1">
    <location>
        <begin position="17"/>
        <end position="28"/>
    </location>
</feature>
<name>A0A507EW34_9FUNG</name>
<organism evidence="2 3">
    <name type="scientific">Chytriomyces confervae</name>
    <dbReference type="NCBI Taxonomy" id="246404"/>
    <lineage>
        <taxon>Eukaryota</taxon>
        <taxon>Fungi</taxon>
        <taxon>Fungi incertae sedis</taxon>
        <taxon>Chytridiomycota</taxon>
        <taxon>Chytridiomycota incertae sedis</taxon>
        <taxon>Chytridiomycetes</taxon>
        <taxon>Chytridiales</taxon>
        <taxon>Chytriomycetaceae</taxon>
        <taxon>Chytriomyces</taxon>
    </lineage>
</organism>
<comment type="caution">
    <text evidence="2">The sequence shown here is derived from an EMBL/GenBank/DDBJ whole genome shotgun (WGS) entry which is preliminary data.</text>
</comment>
<dbReference type="Gene3D" id="3.40.525.10">
    <property type="entry name" value="CRAL-TRIO lipid binding domain"/>
    <property type="match status" value="1"/>
</dbReference>
<feature type="region of interest" description="Disordered" evidence="1">
    <location>
        <begin position="1"/>
        <end position="28"/>
    </location>
</feature>
<dbReference type="Proteomes" id="UP000320333">
    <property type="component" value="Unassembled WGS sequence"/>
</dbReference>
<dbReference type="AlphaFoldDB" id="A0A507EW34"/>
<dbReference type="SUPFAM" id="SSF52087">
    <property type="entry name" value="CRAL/TRIO domain"/>
    <property type="match status" value="1"/>
</dbReference>
<accession>A0A507EW34</accession>